<evidence type="ECO:0000313" key="1">
    <source>
        <dbReference type="EMBL" id="ABK17280.1"/>
    </source>
</evidence>
<dbReference type="KEGG" id="sfu:Sfum_1593"/>
<gene>
    <name evidence="1" type="ordered locus">Sfum_1593</name>
</gene>
<dbReference type="InParanoid" id="A0LIM8"/>
<accession>A0LIM8</accession>
<name>A0LIM8_SYNFM</name>
<proteinExistence type="predicted"/>
<dbReference type="AlphaFoldDB" id="A0LIM8"/>
<organism evidence="1 2">
    <name type="scientific">Syntrophobacter fumaroxidans (strain DSM 10017 / MPOB)</name>
    <dbReference type="NCBI Taxonomy" id="335543"/>
    <lineage>
        <taxon>Bacteria</taxon>
        <taxon>Pseudomonadati</taxon>
        <taxon>Thermodesulfobacteriota</taxon>
        <taxon>Syntrophobacteria</taxon>
        <taxon>Syntrophobacterales</taxon>
        <taxon>Syntrophobacteraceae</taxon>
        <taxon>Syntrophobacter</taxon>
    </lineage>
</organism>
<dbReference type="HOGENOM" id="CLU_1467513_0_0_7"/>
<protein>
    <submittedName>
        <fullName evidence="1">Uncharacterized protein</fullName>
    </submittedName>
</protein>
<dbReference type="Proteomes" id="UP000001784">
    <property type="component" value="Chromosome"/>
</dbReference>
<evidence type="ECO:0000313" key="2">
    <source>
        <dbReference type="Proteomes" id="UP000001784"/>
    </source>
</evidence>
<keyword evidence="2" id="KW-1185">Reference proteome</keyword>
<reference evidence="1 2" key="1">
    <citation type="submission" date="2006-10" db="EMBL/GenBank/DDBJ databases">
        <title>Complete sequence of Syntrophobacter fumaroxidans MPOB.</title>
        <authorList>
            <consortium name="US DOE Joint Genome Institute"/>
            <person name="Copeland A."/>
            <person name="Lucas S."/>
            <person name="Lapidus A."/>
            <person name="Barry K."/>
            <person name="Detter J.C."/>
            <person name="Glavina del Rio T."/>
            <person name="Hammon N."/>
            <person name="Israni S."/>
            <person name="Pitluck S."/>
            <person name="Goltsman E.G."/>
            <person name="Martinez M."/>
            <person name="Schmutz J."/>
            <person name="Larimer F."/>
            <person name="Land M."/>
            <person name="Hauser L."/>
            <person name="Kyrpides N."/>
            <person name="Kim E."/>
            <person name="Boone D.R."/>
            <person name="Brockman F."/>
            <person name="Culley D."/>
            <person name="Ferry J."/>
            <person name="Gunsalus R."/>
            <person name="McInerney M.J."/>
            <person name="Morrison M."/>
            <person name="Plugge C."/>
            <person name="Rohlin L."/>
            <person name="Scholten J."/>
            <person name="Sieber J."/>
            <person name="Stams A.J.M."/>
            <person name="Worm P."/>
            <person name="Henstra A.M."/>
            <person name="Richardson P."/>
        </authorList>
    </citation>
    <scope>NUCLEOTIDE SEQUENCE [LARGE SCALE GENOMIC DNA]</scope>
    <source>
        <strain evidence="2">DSM 10017 / MPOB</strain>
    </source>
</reference>
<sequence precursor="true">MQRLQHSNTKGRPIMIRLPRGFKSLLVVSFLSLTVLCLAGTAHATWYWTHGHSGHVQDPSTVTTAVPRATGLEISMYDSTAWVHYAVPTVGDTTQGAKKIRVRFNIVGGMDSRISAVKVYNGNELINTFTVNWHTPGWQTMTLDLGAIRLFPYGMGISLQLSAGPDSLTDSIIIGGAGANFVAK</sequence>
<dbReference type="EMBL" id="CP000478">
    <property type="protein sequence ID" value="ABK17280.1"/>
    <property type="molecule type" value="Genomic_DNA"/>
</dbReference>